<dbReference type="RefSeq" id="WP_072913371.1">
    <property type="nucleotide sequence ID" value="NZ_FRAR01000013.1"/>
</dbReference>
<dbReference type="Pfam" id="PF11760">
    <property type="entry name" value="CbiG_N"/>
    <property type="match status" value="1"/>
</dbReference>
<proteinExistence type="predicted"/>
<dbReference type="Proteomes" id="UP000183997">
    <property type="component" value="Unassembled WGS sequence"/>
</dbReference>
<dbReference type="PANTHER" id="PTHR37477:SF1">
    <property type="entry name" value="COBALT-PRECORRIN-5A HYDROLASE"/>
    <property type="match status" value="1"/>
</dbReference>
<dbReference type="GO" id="GO:0009236">
    <property type="term" value="P:cobalamin biosynthetic process"/>
    <property type="evidence" value="ECO:0007669"/>
    <property type="project" value="InterPro"/>
</dbReference>
<dbReference type="InterPro" id="IPR038029">
    <property type="entry name" value="GbiG_N_sf"/>
</dbReference>
<keyword evidence="5" id="KW-1185">Reference proteome</keyword>
<dbReference type="Gene3D" id="3.30.420.180">
    <property type="entry name" value="CobE/GbiG C-terminal domain"/>
    <property type="match status" value="1"/>
</dbReference>
<name>A0A1M6SDX1_9FIRM</name>
<dbReference type="InterPro" id="IPR052553">
    <property type="entry name" value="CbiG_hydrolase"/>
</dbReference>
<organism evidence="4 5">
    <name type="scientific">Desulforamulus aeronauticus DSM 10349</name>
    <dbReference type="NCBI Taxonomy" id="1121421"/>
    <lineage>
        <taxon>Bacteria</taxon>
        <taxon>Bacillati</taxon>
        <taxon>Bacillota</taxon>
        <taxon>Clostridia</taxon>
        <taxon>Eubacteriales</taxon>
        <taxon>Peptococcaceae</taxon>
        <taxon>Desulforamulus</taxon>
    </lineage>
</organism>
<feature type="domain" description="CobE/GbiG C-terminal" evidence="1">
    <location>
        <begin position="229"/>
        <end position="347"/>
    </location>
</feature>
<dbReference type="InterPro" id="IPR021744">
    <property type="entry name" value="CbiG_N"/>
</dbReference>
<evidence type="ECO:0000259" key="3">
    <source>
        <dbReference type="Pfam" id="PF11761"/>
    </source>
</evidence>
<evidence type="ECO:0000313" key="5">
    <source>
        <dbReference type="Proteomes" id="UP000183997"/>
    </source>
</evidence>
<dbReference type="Pfam" id="PF11761">
    <property type="entry name" value="CbiG_mid"/>
    <property type="match status" value="1"/>
</dbReference>
<protein>
    <submittedName>
        <fullName evidence="4">Cobalt-precorrin 5A acetaldehyde-lyase</fullName>
    </submittedName>
</protein>
<sequence>MNTVQDHRIAILALTTGGARLAKMVAKGLQHTQLYLPQRLQEPPFPADTTYFTDWRQTAQEAFQRHRRLVFIMACGIVVRTLAPWLTSKNTDPAVVVLDEKGEFAISLLSGHVGGANQLARQVAQVSGGTPVITTATDVNQAPAVDLLAQEANCTPYPMARVKLFNRWLAEGEKVSLYSRWPLPVDWQQGFQMIEEAGQLPKLGPVVYITNQLVPATEQPRLILRPCNLVVGLGCRKGVTLQQVLQAIKTACKLGSYSLLSLAKLATVDLKMQEPALQQAAAYFQVPLTSVAREEIAKLDGQFTSSDFVRQKIGVGGVCEPAAMIASDGGQIRVSKQKLGPVTVAIAEAKLWWWA</sequence>
<dbReference type="AlphaFoldDB" id="A0A1M6SDX1"/>
<dbReference type="Gene3D" id="3.40.50.11220">
    <property type="match status" value="1"/>
</dbReference>
<feature type="domain" description="Cobalamin biosynthesis central region" evidence="3">
    <location>
        <begin position="143"/>
        <end position="226"/>
    </location>
</feature>
<dbReference type="InterPro" id="IPR021745">
    <property type="entry name" value="CbiG_mid"/>
</dbReference>
<evidence type="ECO:0000259" key="2">
    <source>
        <dbReference type="Pfam" id="PF11760"/>
    </source>
</evidence>
<dbReference type="GO" id="GO:0016829">
    <property type="term" value="F:lyase activity"/>
    <property type="evidence" value="ECO:0007669"/>
    <property type="project" value="UniProtKB-KW"/>
</dbReference>
<keyword evidence="4" id="KW-0456">Lyase</keyword>
<accession>A0A1M6SDX1</accession>
<dbReference type="Pfam" id="PF01890">
    <property type="entry name" value="CbiG_C"/>
    <property type="match status" value="1"/>
</dbReference>
<dbReference type="EMBL" id="FRAR01000013">
    <property type="protein sequence ID" value="SHK42910.1"/>
    <property type="molecule type" value="Genomic_DNA"/>
</dbReference>
<dbReference type="InterPro" id="IPR036518">
    <property type="entry name" value="CobE/GbiG_C_sf"/>
</dbReference>
<dbReference type="InterPro" id="IPR002750">
    <property type="entry name" value="CobE/GbiG_C"/>
</dbReference>
<reference evidence="5" key="1">
    <citation type="submission" date="2016-11" db="EMBL/GenBank/DDBJ databases">
        <authorList>
            <person name="Varghese N."/>
            <person name="Submissions S."/>
        </authorList>
    </citation>
    <scope>NUCLEOTIDE SEQUENCE [LARGE SCALE GENOMIC DNA]</scope>
    <source>
        <strain evidence="5">DSM 10349</strain>
    </source>
</reference>
<evidence type="ECO:0000313" key="4">
    <source>
        <dbReference type="EMBL" id="SHK42910.1"/>
    </source>
</evidence>
<gene>
    <name evidence="4" type="ORF">SAMN02745123_01833</name>
</gene>
<evidence type="ECO:0000259" key="1">
    <source>
        <dbReference type="Pfam" id="PF01890"/>
    </source>
</evidence>
<dbReference type="PANTHER" id="PTHR37477">
    <property type="entry name" value="COBALT-PRECORRIN-5A HYDROLASE"/>
    <property type="match status" value="1"/>
</dbReference>
<dbReference type="OrthoDB" id="9781023at2"/>
<dbReference type="SUPFAM" id="SSF159672">
    <property type="entry name" value="CbiG N-terminal domain-like"/>
    <property type="match status" value="1"/>
</dbReference>
<dbReference type="SUPFAM" id="SSF159664">
    <property type="entry name" value="CobE/GbiG C-terminal domain-like"/>
    <property type="match status" value="1"/>
</dbReference>
<feature type="domain" description="Cobalamin synthesis G N-terminal" evidence="2">
    <location>
        <begin position="58"/>
        <end position="138"/>
    </location>
</feature>
<dbReference type="STRING" id="1121421.SAMN02745123_01833"/>